<evidence type="ECO:0000256" key="1">
    <source>
        <dbReference type="SAM" id="MobiDB-lite"/>
    </source>
</evidence>
<dbReference type="AlphaFoldDB" id="A0A8H5LDG0"/>
<protein>
    <submittedName>
        <fullName evidence="2">Uncharacterized protein</fullName>
    </submittedName>
</protein>
<keyword evidence="3" id="KW-1185">Reference proteome</keyword>
<feature type="region of interest" description="Disordered" evidence="1">
    <location>
        <begin position="302"/>
        <end position="321"/>
    </location>
</feature>
<proteinExistence type="predicted"/>
<dbReference type="EMBL" id="JAAOAS010000166">
    <property type="protein sequence ID" value="KAF5588571.1"/>
    <property type="molecule type" value="Genomic_DNA"/>
</dbReference>
<name>A0A8H5LDG0_9HYPO</name>
<gene>
    <name evidence="2" type="ORF">FPCIR_7100</name>
</gene>
<feature type="compositionally biased region" description="Pro residues" evidence="1">
    <location>
        <begin position="31"/>
        <end position="43"/>
    </location>
</feature>
<feature type="compositionally biased region" description="Low complexity" evidence="1">
    <location>
        <begin position="21"/>
        <end position="30"/>
    </location>
</feature>
<comment type="caution">
    <text evidence="2">The sequence shown here is derived from an EMBL/GenBank/DDBJ whole genome shotgun (WGS) entry which is preliminary data.</text>
</comment>
<evidence type="ECO:0000313" key="2">
    <source>
        <dbReference type="EMBL" id="KAF5588571.1"/>
    </source>
</evidence>
<feature type="compositionally biased region" description="Low complexity" evidence="1">
    <location>
        <begin position="58"/>
        <end position="73"/>
    </location>
</feature>
<feature type="region of interest" description="Disordered" evidence="1">
    <location>
        <begin position="1"/>
        <end position="80"/>
    </location>
</feature>
<reference evidence="2 3" key="1">
    <citation type="submission" date="2020-05" db="EMBL/GenBank/DDBJ databases">
        <title>Identification and distribution of gene clusters putatively required for synthesis of sphingolipid metabolism inhibitors in phylogenetically diverse species of the filamentous fungus Fusarium.</title>
        <authorList>
            <person name="Kim H.-S."/>
            <person name="Busman M."/>
            <person name="Brown D.W."/>
            <person name="Divon H."/>
            <person name="Uhlig S."/>
            <person name="Proctor R.H."/>
        </authorList>
    </citation>
    <scope>NUCLEOTIDE SEQUENCE [LARGE SCALE GENOMIC DNA]</scope>
    <source>
        <strain evidence="2 3">NRRL 36939</strain>
    </source>
</reference>
<evidence type="ECO:0000313" key="3">
    <source>
        <dbReference type="Proteomes" id="UP000546213"/>
    </source>
</evidence>
<dbReference type="Proteomes" id="UP000546213">
    <property type="component" value="Unassembled WGS sequence"/>
</dbReference>
<accession>A0A8H5LDG0</accession>
<sequence>MSQNHPGSIADDWLEVESAASVISMDSRPSSPSPSPSPPPQETPAPTSQVVVSSHAGPSNLPSQLQLPLRPRNNTIEPSSVVQTQQPFPAQDPDASIFIDTVYPPRSSQSVRPLRGQEPETLPQVAIAVEETSAPGDSSTCPDPSDYHKACQDATASLGAVAKLAKDIGGHEISTMSLIRSTCKQLCTQTADLGKMLEVYAQHWAAKGSNMALIDIPLNPDTWEALSELKEVVLKTQETLSSVAPPADLGRRLTAADIPLNVNLELARSLEALEDIRDLFTEFLPILKADFDEFRTKHMGFPPAALPDRPHKQRRQPPNPKVRQIRDELYTMKDHFVMINVFLSRLKDSSASPNVADPLVFKSLKRITTAISKVLTNNPSDWIESDMESSSTKTMSYAQFMTLDPDVLTHISSHLQDFQDELGVDAKPGEDGCDFSQEMIHNHQEFMLLEGGQLQQLRSVIEFTESILMTQG</sequence>
<dbReference type="OrthoDB" id="5294021at2759"/>
<organism evidence="2 3">
    <name type="scientific">Fusarium pseudocircinatum</name>
    <dbReference type="NCBI Taxonomy" id="56676"/>
    <lineage>
        <taxon>Eukaryota</taxon>
        <taxon>Fungi</taxon>
        <taxon>Dikarya</taxon>
        <taxon>Ascomycota</taxon>
        <taxon>Pezizomycotina</taxon>
        <taxon>Sordariomycetes</taxon>
        <taxon>Hypocreomycetidae</taxon>
        <taxon>Hypocreales</taxon>
        <taxon>Nectriaceae</taxon>
        <taxon>Fusarium</taxon>
        <taxon>Fusarium fujikuroi species complex</taxon>
    </lineage>
</organism>